<protein>
    <recommendedName>
        <fullName evidence="4">AGC-kinase C-terminal domain-containing protein</fullName>
    </recommendedName>
</protein>
<name>A0ABR0ITS1_9PEZI</name>
<sequence>MSARAHAIERRLDWAQHTNHEVIFDDSAWQASTNLLGLPGLVTFASGSRCPITEKEPQSKSGSRADYDTQDEEDYKNWASEQPDREMRSSFDGFHQPAPEARRFETSDGVDTPDHDADSPSESELTALTLPPLRRANQLQT</sequence>
<feature type="non-terminal residue" evidence="2">
    <location>
        <position position="141"/>
    </location>
</feature>
<reference evidence="2 3" key="1">
    <citation type="submission" date="2023-08" db="EMBL/GenBank/DDBJ databases">
        <title>Black Yeasts Isolated from many extreme environments.</title>
        <authorList>
            <person name="Coleine C."/>
            <person name="Stajich J.E."/>
            <person name="Selbmann L."/>
        </authorList>
    </citation>
    <scope>NUCLEOTIDE SEQUENCE [LARGE SCALE GENOMIC DNA]</scope>
    <source>
        <strain evidence="2 3">CCFEE 536</strain>
    </source>
</reference>
<gene>
    <name evidence="2" type="ORF">LTR16_012266</name>
</gene>
<evidence type="ECO:0000313" key="3">
    <source>
        <dbReference type="Proteomes" id="UP001357485"/>
    </source>
</evidence>
<keyword evidence="3" id="KW-1185">Reference proteome</keyword>
<evidence type="ECO:0008006" key="4">
    <source>
        <dbReference type="Google" id="ProtNLM"/>
    </source>
</evidence>
<proteinExistence type="predicted"/>
<feature type="compositionally biased region" description="Basic and acidic residues" evidence="1">
    <location>
        <begin position="52"/>
        <end position="67"/>
    </location>
</feature>
<organism evidence="2 3">
    <name type="scientific">Cryomyces antarcticus</name>
    <dbReference type="NCBI Taxonomy" id="329879"/>
    <lineage>
        <taxon>Eukaryota</taxon>
        <taxon>Fungi</taxon>
        <taxon>Dikarya</taxon>
        <taxon>Ascomycota</taxon>
        <taxon>Pezizomycotina</taxon>
        <taxon>Dothideomycetes</taxon>
        <taxon>Dothideomycetes incertae sedis</taxon>
        <taxon>Cryomyces</taxon>
    </lineage>
</organism>
<dbReference type="EMBL" id="JAVRRA010028869">
    <property type="protein sequence ID" value="KAK5025965.1"/>
    <property type="molecule type" value="Genomic_DNA"/>
</dbReference>
<evidence type="ECO:0000313" key="2">
    <source>
        <dbReference type="EMBL" id="KAK5025965.1"/>
    </source>
</evidence>
<accession>A0ABR0ITS1</accession>
<comment type="caution">
    <text evidence="2">The sequence shown here is derived from an EMBL/GenBank/DDBJ whole genome shotgun (WGS) entry which is preliminary data.</text>
</comment>
<feature type="compositionally biased region" description="Basic and acidic residues" evidence="1">
    <location>
        <begin position="100"/>
        <end position="118"/>
    </location>
</feature>
<dbReference type="Proteomes" id="UP001357485">
    <property type="component" value="Unassembled WGS sequence"/>
</dbReference>
<feature type="region of interest" description="Disordered" evidence="1">
    <location>
        <begin position="49"/>
        <end position="141"/>
    </location>
</feature>
<evidence type="ECO:0000256" key="1">
    <source>
        <dbReference type="SAM" id="MobiDB-lite"/>
    </source>
</evidence>